<dbReference type="InterPro" id="IPR037124">
    <property type="entry name" value="Chaperonin_GroES_sf"/>
</dbReference>
<accession>A0A507EAX1</accession>
<evidence type="ECO:0000256" key="1">
    <source>
        <dbReference type="ARBA" id="ARBA00006975"/>
    </source>
</evidence>
<proteinExistence type="inferred from homology"/>
<dbReference type="CDD" id="cd00320">
    <property type="entry name" value="cpn10"/>
    <property type="match status" value="1"/>
</dbReference>
<dbReference type="InterPro" id="IPR018369">
    <property type="entry name" value="Chaprnonin_Cpn10_CS"/>
</dbReference>
<evidence type="ECO:0000256" key="4">
    <source>
        <dbReference type="RuleBase" id="RU003479"/>
    </source>
</evidence>
<dbReference type="HAMAP" id="MF_00580">
    <property type="entry name" value="CH10"/>
    <property type="match status" value="1"/>
</dbReference>
<dbReference type="GO" id="GO:0005524">
    <property type="term" value="F:ATP binding"/>
    <property type="evidence" value="ECO:0007669"/>
    <property type="project" value="InterPro"/>
</dbReference>
<comment type="similarity">
    <text evidence="1 4">Belongs to the GroES chaperonin family.</text>
</comment>
<dbReference type="GO" id="GO:0051082">
    <property type="term" value="F:unfolded protein binding"/>
    <property type="evidence" value="ECO:0007669"/>
    <property type="project" value="TreeGrafter"/>
</dbReference>
<evidence type="ECO:0000313" key="5">
    <source>
        <dbReference type="EMBL" id="TPX60946.1"/>
    </source>
</evidence>
<dbReference type="GO" id="GO:0046872">
    <property type="term" value="F:metal ion binding"/>
    <property type="evidence" value="ECO:0007669"/>
    <property type="project" value="TreeGrafter"/>
</dbReference>
<sequence>MEEQWGNWREEVDPTVNAGKEASALKQAKRIIPLFDRVLIQRVKAPERTASGLFIPEKAQETLNEGLVIAVGPGAPPKDSSAVRPMQLKEGERVLLPPYGGNQVKLGDQEYFLYKEEEILGKLE</sequence>
<dbReference type="InterPro" id="IPR011032">
    <property type="entry name" value="GroES-like_sf"/>
</dbReference>
<dbReference type="GO" id="GO:0005759">
    <property type="term" value="C:mitochondrial matrix"/>
    <property type="evidence" value="ECO:0007669"/>
    <property type="project" value="TreeGrafter"/>
</dbReference>
<dbReference type="PRINTS" id="PR00297">
    <property type="entry name" value="CHAPERONIN10"/>
</dbReference>
<comment type="function">
    <text evidence="3">Eukaryotic CPN10 homolog which is essential for mitochondrial protein biogenesis, together with CPN60. Binds to CPN60 in the presence of Mg-ATP and suppresses the ATPase activity of the latter.</text>
</comment>
<name>A0A507EAX1_9FUNG</name>
<keyword evidence="6" id="KW-1185">Reference proteome</keyword>
<dbReference type="SUPFAM" id="SSF50129">
    <property type="entry name" value="GroES-like"/>
    <property type="match status" value="1"/>
</dbReference>
<gene>
    <name evidence="5" type="ORF">PhCBS80983_g01475</name>
</gene>
<reference evidence="5 6" key="1">
    <citation type="journal article" date="2019" name="Sci. Rep.">
        <title>Comparative genomics of chytrid fungi reveal insights into the obligate biotrophic and pathogenic lifestyle of Synchytrium endobioticum.</title>
        <authorList>
            <person name="van de Vossenberg B.T.L.H."/>
            <person name="Warris S."/>
            <person name="Nguyen H.D.T."/>
            <person name="van Gent-Pelzer M.P.E."/>
            <person name="Joly D.L."/>
            <person name="van de Geest H.C."/>
            <person name="Bonants P.J.M."/>
            <person name="Smith D.S."/>
            <person name="Levesque C.A."/>
            <person name="van der Lee T.A.J."/>
        </authorList>
    </citation>
    <scope>NUCLEOTIDE SEQUENCE [LARGE SCALE GENOMIC DNA]</scope>
    <source>
        <strain evidence="5 6">CBS 809.83</strain>
    </source>
</reference>
<dbReference type="GO" id="GO:0051087">
    <property type="term" value="F:protein-folding chaperone binding"/>
    <property type="evidence" value="ECO:0007669"/>
    <property type="project" value="TreeGrafter"/>
</dbReference>
<evidence type="ECO:0000256" key="2">
    <source>
        <dbReference type="ARBA" id="ARBA00023186"/>
    </source>
</evidence>
<dbReference type="InterPro" id="IPR020818">
    <property type="entry name" value="Chaperonin_GroES"/>
</dbReference>
<comment type="caution">
    <text evidence="5">The sequence shown here is derived from an EMBL/GenBank/DDBJ whole genome shotgun (WGS) entry which is preliminary data.</text>
</comment>
<dbReference type="PROSITE" id="PS00681">
    <property type="entry name" value="CHAPERONINS_CPN10"/>
    <property type="match status" value="1"/>
</dbReference>
<dbReference type="PANTHER" id="PTHR10772:SF0">
    <property type="entry name" value="10 KDA HEAT SHOCK PROTEIN, MITOCHONDRIAL"/>
    <property type="match status" value="1"/>
</dbReference>
<dbReference type="FunFam" id="2.30.33.40:FF:000002">
    <property type="entry name" value="10 kDa chaperonin, mitochondrial"/>
    <property type="match status" value="1"/>
</dbReference>
<protein>
    <submittedName>
        <fullName evidence="5">Uncharacterized protein</fullName>
    </submittedName>
</protein>
<dbReference type="EMBL" id="QEAQ01000011">
    <property type="protein sequence ID" value="TPX60946.1"/>
    <property type="molecule type" value="Genomic_DNA"/>
</dbReference>
<dbReference type="Gene3D" id="2.30.33.40">
    <property type="entry name" value="GroES chaperonin"/>
    <property type="match status" value="1"/>
</dbReference>
<evidence type="ECO:0000256" key="3">
    <source>
        <dbReference type="ARBA" id="ARBA00056825"/>
    </source>
</evidence>
<dbReference type="Pfam" id="PF00166">
    <property type="entry name" value="Cpn10"/>
    <property type="match status" value="1"/>
</dbReference>
<dbReference type="GO" id="GO:0044183">
    <property type="term" value="F:protein folding chaperone"/>
    <property type="evidence" value="ECO:0007669"/>
    <property type="project" value="InterPro"/>
</dbReference>
<dbReference type="PANTHER" id="PTHR10772">
    <property type="entry name" value="10 KDA HEAT SHOCK PROTEIN"/>
    <property type="match status" value="1"/>
</dbReference>
<dbReference type="STRING" id="109895.A0A507EAX1"/>
<dbReference type="Proteomes" id="UP000318582">
    <property type="component" value="Unassembled WGS sequence"/>
</dbReference>
<organism evidence="5 6">
    <name type="scientific">Powellomyces hirtus</name>
    <dbReference type="NCBI Taxonomy" id="109895"/>
    <lineage>
        <taxon>Eukaryota</taxon>
        <taxon>Fungi</taxon>
        <taxon>Fungi incertae sedis</taxon>
        <taxon>Chytridiomycota</taxon>
        <taxon>Chytridiomycota incertae sedis</taxon>
        <taxon>Chytridiomycetes</taxon>
        <taxon>Spizellomycetales</taxon>
        <taxon>Powellomycetaceae</taxon>
        <taxon>Powellomyces</taxon>
    </lineage>
</organism>
<dbReference type="SMART" id="SM00883">
    <property type="entry name" value="Cpn10"/>
    <property type="match status" value="1"/>
</dbReference>
<dbReference type="AlphaFoldDB" id="A0A507EAX1"/>
<keyword evidence="2 4" id="KW-0143">Chaperone</keyword>
<evidence type="ECO:0000313" key="6">
    <source>
        <dbReference type="Proteomes" id="UP000318582"/>
    </source>
</evidence>